<evidence type="ECO:0000256" key="1">
    <source>
        <dbReference type="SAM" id="MobiDB-lite"/>
    </source>
</evidence>
<organism evidence="2 3">
    <name type="scientific">Trichonephila clavata</name>
    <name type="common">Joro spider</name>
    <name type="synonym">Nephila clavata</name>
    <dbReference type="NCBI Taxonomy" id="2740835"/>
    <lineage>
        <taxon>Eukaryota</taxon>
        <taxon>Metazoa</taxon>
        <taxon>Ecdysozoa</taxon>
        <taxon>Arthropoda</taxon>
        <taxon>Chelicerata</taxon>
        <taxon>Arachnida</taxon>
        <taxon>Araneae</taxon>
        <taxon>Araneomorphae</taxon>
        <taxon>Entelegynae</taxon>
        <taxon>Araneoidea</taxon>
        <taxon>Nephilidae</taxon>
        <taxon>Trichonephila</taxon>
    </lineage>
</organism>
<comment type="caution">
    <text evidence="2">The sequence shown here is derived from an EMBL/GenBank/DDBJ whole genome shotgun (WGS) entry which is preliminary data.</text>
</comment>
<dbReference type="Proteomes" id="UP000887116">
    <property type="component" value="Unassembled WGS sequence"/>
</dbReference>
<dbReference type="AlphaFoldDB" id="A0A8X6FNW7"/>
<proteinExistence type="predicted"/>
<reference evidence="2" key="1">
    <citation type="submission" date="2020-07" db="EMBL/GenBank/DDBJ databases">
        <title>Multicomponent nature underlies the extraordinary mechanical properties of spider dragline silk.</title>
        <authorList>
            <person name="Kono N."/>
            <person name="Nakamura H."/>
            <person name="Mori M."/>
            <person name="Yoshida Y."/>
            <person name="Ohtoshi R."/>
            <person name="Malay A.D."/>
            <person name="Moran D.A.P."/>
            <person name="Tomita M."/>
            <person name="Numata K."/>
            <person name="Arakawa K."/>
        </authorList>
    </citation>
    <scope>NUCLEOTIDE SEQUENCE</scope>
</reference>
<feature type="region of interest" description="Disordered" evidence="1">
    <location>
        <begin position="35"/>
        <end position="64"/>
    </location>
</feature>
<protein>
    <submittedName>
        <fullName evidence="2">Uncharacterized protein</fullName>
    </submittedName>
</protein>
<evidence type="ECO:0000313" key="3">
    <source>
        <dbReference type="Proteomes" id="UP000887116"/>
    </source>
</evidence>
<gene>
    <name evidence="2" type="ORF">TNCT_11431</name>
</gene>
<accession>A0A8X6FNW7</accession>
<sequence length="155" mass="18921">MEERRRREKEWSIRGQKVSDYSYRYTKNEGLHVFHPKERKMQESRGLSKKNSSDQWGMKISSNDDLSEKRRKIATLEEETEMDKAEKEYSRGTCFKVKIRLGEKNLRKRGRQIVEEFLRTCNNEKSIQRCSRFERINKKNRKPLLFRQRRPERGF</sequence>
<name>A0A8X6FNW7_TRICU</name>
<dbReference type="EMBL" id="BMAO01003124">
    <property type="protein sequence ID" value="GFQ85855.1"/>
    <property type="molecule type" value="Genomic_DNA"/>
</dbReference>
<evidence type="ECO:0000313" key="2">
    <source>
        <dbReference type="EMBL" id="GFQ85855.1"/>
    </source>
</evidence>
<feature type="compositionally biased region" description="Polar residues" evidence="1">
    <location>
        <begin position="49"/>
        <end position="64"/>
    </location>
</feature>
<keyword evidence="3" id="KW-1185">Reference proteome</keyword>